<dbReference type="PROSITE" id="PS50850">
    <property type="entry name" value="MFS"/>
    <property type="match status" value="1"/>
</dbReference>
<dbReference type="PROSITE" id="PS00216">
    <property type="entry name" value="SUGAR_TRANSPORT_1"/>
    <property type="match status" value="1"/>
</dbReference>
<feature type="transmembrane region" description="Helical" evidence="9">
    <location>
        <begin position="89"/>
        <end position="107"/>
    </location>
</feature>
<name>A0ABN0GBS5_9BURK</name>
<evidence type="ECO:0000256" key="6">
    <source>
        <dbReference type="ARBA" id="ARBA00022847"/>
    </source>
</evidence>
<accession>A0ABN0GBS5</accession>
<keyword evidence="4" id="KW-1003">Cell membrane</keyword>
<dbReference type="InterPro" id="IPR036259">
    <property type="entry name" value="MFS_trans_sf"/>
</dbReference>
<evidence type="ECO:0000313" key="12">
    <source>
        <dbReference type="Proteomes" id="UP000004682"/>
    </source>
</evidence>
<evidence type="ECO:0000256" key="1">
    <source>
        <dbReference type="ARBA" id="ARBA00004651"/>
    </source>
</evidence>
<keyword evidence="12" id="KW-1185">Reference proteome</keyword>
<feature type="transmembrane region" description="Helical" evidence="9">
    <location>
        <begin position="152"/>
        <end position="173"/>
    </location>
</feature>
<feature type="transmembrane region" description="Helical" evidence="9">
    <location>
        <begin position="216"/>
        <end position="237"/>
    </location>
</feature>
<feature type="transmembrane region" description="Helical" evidence="9">
    <location>
        <begin position="113"/>
        <end position="140"/>
    </location>
</feature>
<dbReference type="PROSITE" id="PS00217">
    <property type="entry name" value="SUGAR_TRANSPORT_2"/>
    <property type="match status" value="1"/>
</dbReference>
<feature type="transmembrane region" description="Helical" evidence="9">
    <location>
        <begin position="300"/>
        <end position="322"/>
    </location>
</feature>
<gene>
    <name evidence="11" type="ORF">A33K_13166</name>
</gene>
<feature type="transmembrane region" description="Helical" evidence="9">
    <location>
        <begin position="334"/>
        <end position="355"/>
    </location>
</feature>
<feature type="transmembrane region" description="Helical" evidence="9">
    <location>
        <begin position="432"/>
        <end position="452"/>
    </location>
</feature>
<feature type="transmembrane region" description="Helical" evidence="9">
    <location>
        <begin position="392"/>
        <end position="411"/>
    </location>
</feature>
<sequence length="488" mass="52289">MHRRPPSDDGGRFFYCLKSIPPLSTLAPRRSARRPPFFSGGDIGARRITKARRQRGARMSSIAVSTKTAGHALNRRAVAAAVIGNALEWYDFTVFSFMTVVIAQLFFPTSNEYSSLLLTTATFGVAFFMRPIGGIVLGLYADRAGRKAALSLVILLMTVGIFLIAVAPPYAAIGIGGPLLIVLGRLLQGFSAGGEFGSATALLIEAAPFSRRGYYGSWQMASQAAALLLGSLVGVAVTRGLSTEALHAWGWRVPFLIGLVIGPVGFYVRRHLVDSEAFLQARERGEHVTLREVFARHARAVMCGLGAVIALTVTVYVLISYLPTFAVKQLKLPYGQSFYAVIIGNLLLTALSPVAGAWSDRIGRKGLSLWALGLTLVMIYPLFVWLDASPSIARLIVVQAILSVTLAGYYGPFGAMIAELFPANVRSTGLSLAYNVAVMVFGGFGQFIVTWLIKTTGTPLAPTYYVMAGLALSLVALAFVPARGSDPD</sequence>
<dbReference type="InterPro" id="IPR051084">
    <property type="entry name" value="H+-coupled_symporters"/>
</dbReference>
<dbReference type="PANTHER" id="PTHR43528:SF8">
    <property type="entry name" value="BLR0239 PROTEIN"/>
    <property type="match status" value="1"/>
</dbReference>
<dbReference type="InterPro" id="IPR020846">
    <property type="entry name" value="MFS_dom"/>
</dbReference>
<evidence type="ECO:0000313" key="11">
    <source>
        <dbReference type="EMBL" id="EIP89585.1"/>
    </source>
</evidence>
<dbReference type="SUPFAM" id="SSF103473">
    <property type="entry name" value="MFS general substrate transporter"/>
    <property type="match status" value="1"/>
</dbReference>
<keyword evidence="8 9" id="KW-0472">Membrane</keyword>
<dbReference type="Pfam" id="PF07690">
    <property type="entry name" value="MFS_1"/>
    <property type="match status" value="1"/>
</dbReference>
<evidence type="ECO:0000256" key="2">
    <source>
        <dbReference type="ARBA" id="ARBA00008240"/>
    </source>
</evidence>
<organism evidence="11 12">
    <name type="scientific">Burkholderia humptydooensis MSMB43</name>
    <dbReference type="NCBI Taxonomy" id="441157"/>
    <lineage>
        <taxon>Bacteria</taxon>
        <taxon>Pseudomonadati</taxon>
        <taxon>Pseudomonadota</taxon>
        <taxon>Betaproteobacteria</taxon>
        <taxon>Burkholderiales</taxon>
        <taxon>Burkholderiaceae</taxon>
        <taxon>Burkholderia</taxon>
        <taxon>pseudomallei group</taxon>
    </lineage>
</organism>
<evidence type="ECO:0000256" key="9">
    <source>
        <dbReference type="SAM" id="Phobius"/>
    </source>
</evidence>
<evidence type="ECO:0000256" key="4">
    <source>
        <dbReference type="ARBA" id="ARBA00022475"/>
    </source>
</evidence>
<evidence type="ECO:0000256" key="3">
    <source>
        <dbReference type="ARBA" id="ARBA00022448"/>
    </source>
</evidence>
<evidence type="ECO:0000259" key="10">
    <source>
        <dbReference type="PROSITE" id="PS50850"/>
    </source>
</evidence>
<keyword evidence="3" id="KW-0813">Transport</keyword>
<evidence type="ECO:0000256" key="5">
    <source>
        <dbReference type="ARBA" id="ARBA00022692"/>
    </source>
</evidence>
<keyword evidence="6" id="KW-0769">Symport</keyword>
<keyword evidence="7 9" id="KW-1133">Transmembrane helix</keyword>
<comment type="subcellular location">
    <subcellularLocation>
        <location evidence="1">Cell membrane</location>
        <topology evidence="1">Multi-pass membrane protein</topology>
    </subcellularLocation>
</comment>
<dbReference type="EMBL" id="JH692061">
    <property type="protein sequence ID" value="EIP89585.1"/>
    <property type="molecule type" value="Genomic_DNA"/>
</dbReference>
<feature type="transmembrane region" description="Helical" evidence="9">
    <location>
        <begin position="367"/>
        <end position="386"/>
    </location>
</feature>
<comment type="similarity">
    <text evidence="2">Belongs to the major facilitator superfamily. Metabolite:H+ Symporter (MHS) family (TC 2.A.1.6) family.</text>
</comment>
<dbReference type="Gene3D" id="1.20.1250.20">
    <property type="entry name" value="MFS general substrate transporter like domains"/>
    <property type="match status" value="2"/>
</dbReference>
<dbReference type="Proteomes" id="UP000004682">
    <property type="component" value="Unassembled WGS sequence"/>
</dbReference>
<keyword evidence="5 9" id="KW-0812">Transmembrane</keyword>
<evidence type="ECO:0000256" key="7">
    <source>
        <dbReference type="ARBA" id="ARBA00022989"/>
    </source>
</evidence>
<reference evidence="12" key="1">
    <citation type="journal article" date="2012" name="J. Bacteriol.">
        <title>Revised Genome Sequence of Burkholderia thailandensis MSMB43 with Improved Annotation.</title>
        <authorList>
            <person name="Zhuo Y."/>
            <person name="Liu L."/>
            <person name="Wang Q."/>
            <person name="Liu X."/>
            <person name="Ren B."/>
            <person name="Liu M."/>
            <person name="Ni P."/>
            <person name="Cheng Y.Q."/>
            <person name="Zhang L."/>
        </authorList>
    </citation>
    <scope>NUCLEOTIDE SEQUENCE [LARGE SCALE GENOMIC DNA]</scope>
    <source>
        <strain evidence="12">MSMB43</strain>
    </source>
</reference>
<feature type="transmembrane region" description="Helical" evidence="9">
    <location>
        <begin position="249"/>
        <end position="268"/>
    </location>
</feature>
<dbReference type="Pfam" id="PF00083">
    <property type="entry name" value="Sugar_tr"/>
    <property type="match status" value="1"/>
</dbReference>
<dbReference type="InterPro" id="IPR011701">
    <property type="entry name" value="MFS"/>
</dbReference>
<dbReference type="InterPro" id="IPR005829">
    <property type="entry name" value="Sugar_transporter_CS"/>
</dbReference>
<feature type="domain" description="Major facilitator superfamily (MFS) profile" evidence="10">
    <location>
        <begin position="77"/>
        <end position="486"/>
    </location>
</feature>
<feature type="transmembrane region" description="Helical" evidence="9">
    <location>
        <begin position="464"/>
        <end position="482"/>
    </location>
</feature>
<dbReference type="InterPro" id="IPR005828">
    <property type="entry name" value="MFS_sugar_transport-like"/>
</dbReference>
<evidence type="ECO:0000256" key="8">
    <source>
        <dbReference type="ARBA" id="ARBA00023136"/>
    </source>
</evidence>
<feature type="transmembrane region" description="Helical" evidence="9">
    <location>
        <begin position="179"/>
        <end position="204"/>
    </location>
</feature>
<proteinExistence type="inferred from homology"/>
<dbReference type="PANTHER" id="PTHR43528">
    <property type="entry name" value="ALPHA-KETOGLUTARATE PERMEASE"/>
    <property type="match status" value="1"/>
</dbReference>
<protein>
    <submittedName>
        <fullName evidence="11">Major facilitator family transporter</fullName>
    </submittedName>
</protein>